<feature type="compositionally biased region" description="Gly residues" evidence="3">
    <location>
        <begin position="247"/>
        <end position="257"/>
    </location>
</feature>
<dbReference type="Pfam" id="PF00440">
    <property type="entry name" value="TetR_N"/>
    <property type="match status" value="1"/>
</dbReference>
<dbReference type="InterPro" id="IPR036271">
    <property type="entry name" value="Tet_transcr_reg_TetR-rel_C_sf"/>
</dbReference>
<gene>
    <name evidence="5" type="ORF">DQ392_30800</name>
</gene>
<dbReference type="EMBL" id="QOIM01000047">
    <property type="protein sequence ID" value="RCG13702.1"/>
    <property type="molecule type" value="Genomic_DNA"/>
</dbReference>
<dbReference type="InterPro" id="IPR041678">
    <property type="entry name" value="TetR_C_16"/>
</dbReference>
<feature type="region of interest" description="Disordered" evidence="3">
    <location>
        <begin position="236"/>
        <end position="270"/>
    </location>
</feature>
<keyword evidence="1 2" id="KW-0238">DNA-binding</keyword>
<evidence type="ECO:0000256" key="1">
    <source>
        <dbReference type="ARBA" id="ARBA00023125"/>
    </source>
</evidence>
<accession>A0A367E7H2</accession>
<dbReference type="Gene3D" id="1.10.357.10">
    <property type="entry name" value="Tetracycline Repressor, domain 2"/>
    <property type="match status" value="1"/>
</dbReference>
<evidence type="ECO:0000256" key="3">
    <source>
        <dbReference type="SAM" id="MobiDB-lite"/>
    </source>
</evidence>
<dbReference type="SUPFAM" id="SSF46689">
    <property type="entry name" value="Homeodomain-like"/>
    <property type="match status" value="1"/>
</dbReference>
<feature type="DNA-binding region" description="H-T-H motif" evidence="2">
    <location>
        <begin position="78"/>
        <end position="97"/>
    </location>
</feature>
<dbReference type="InterPro" id="IPR050109">
    <property type="entry name" value="HTH-type_TetR-like_transc_reg"/>
</dbReference>
<dbReference type="GO" id="GO:0000976">
    <property type="term" value="F:transcription cis-regulatory region binding"/>
    <property type="evidence" value="ECO:0007669"/>
    <property type="project" value="TreeGrafter"/>
</dbReference>
<dbReference type="SUPFAM" id="SSF48498">
    <property type="entry name" value="Tetracyclin repressor-like, C-terminal domain"/>
    <property type="match status" value="1"/>
</dbReference>
<organism evidence="5 6">
    <name type="scientific">Streptomyces reniochalinae</name>
    <dbReference type="NCBI Taxonomy" id="2250578"/>
    <lineage>
        <taxon>Bacteria</taxon>
        <taxon>Bacillati</taxon>
        <taxon>Actinomycetota</taxon>
        <taxon>Actinomycetes</taxon>
        <taxon>Kitasatosporales</taxon>
        <taxon>Streptomycetaceae</taxon>
        <taxon>Streptomyces</taxon>
    </lineage>
</organism>
<dbReference type="PRINTS" id="PR00455">
    <property type="entry name" value="HTHTETR"/>
</dbReference>
<dbReference type="AlphaFoldDB" id="A0A367E7H2"/>
<dbReference type="RefSeq" id="WP_114019000.1">
    <property type="nucleotide sequence ID" value="NZ_QOIM01000047.1"/>
</dbReference>
<evidence type="ECO:0000313" key="6">
    <source>
        <dbReference type="Proteomes" id="UP000253507"/>
    </source>
</evidence>
<dbReference type="Gene3D" id="1.10.10.60">
    <property type="entry name" value="Homeodomain-like"/>
    <property type="match status" value="1"/>
</dbReference>
<dbReference type="Pfam" id="PF17920">
    <property type="entry name" value="TetR_C_16"/>
    <property type="match status" value="1"/>
</dbReference>
<dbReference type="PANTHER" id="PTHR30055">
    <property type="entry name" value="HTH-TYPE TRANSCRIPTIONAL REGULATOR RUTR"/>
    <property type="match status" value="1"/>
</dbReference>
<dbReference type="Proteomes" id="UP000253507">
    <property type="component" value="Unassembled WGS sequence"/>
</dbReference>
<dbReference type="InterPro" id="IPR001647">
    <property type="entry name" value="HTH_TetR"/>
</dbReference>
<evidence type="ECO:0000256" key="2">
    <source>
        <dbReference type="PROSITE-ProRule" id="PRU00335"/>
    </source>
</evidence>
<evidence type="ECO:0000313" key="5">
    <source>
        <dbReference type="EMBL" id="RCG13702.1"/>
    </source>
</evidence>
<evidence type="ECO:0000259" key="4">
    <source>
        <dbReference type="PROSITE" id="PS50977"/>
    </source>
</evidence>
<dbReference type="OrthoDB" id="3210235at2"/>
<keyword evidence="6" id="KW-1185">Reference proteome</keyword>
<name>A0A367E7H2_9ACTN</name>
<reference evidence="5 6" key="1">
    <citation type="submission" date="2018-06" db="EMBL/GenBank/DDBJ databases">
        <title>Streptomyces reniochalinae sp. nov. and Streptomyces diacarnus sp. nov. from marine sponges.</title>
        <authorList>
            <person name="Li L."/>
        </authorList>
    </citation>
    <scope>NUCLEOTIDE SEQUENCE [LARGE SCALE GENOMIC DNA]</scope>
    <source>
        <strain evidence="5 6">LHW50302</strain>
    </source>
</reference>
<dbReference type="PROSITE" id="PS50977">
    <property type="entry name" value="HTH_TETR_2"/>
    <property type="match status" value="1"/>
</dbReference>
<dbReference type="PANTHER" id="PTHR30055:SF235">
    <property type="entry name" value="TRANSCRIPTIONAL REGULATORY PROTEIN"/>
    <property type="match status" value="1"/>
</dbReference>
<feature type="domain" description="HTH tetR-type" evidence="4">
    <location>
        <begin position="55"/>
        <end position="115"/>
    </location>
</feature>
<dbReference type="InterPro" id="IPR009057">
    <property type="entry name" value="Homeodomain-like_sf"/>
</dbReference>
<comment type="caution">
    <text evidence="5">The sequence shown here is derived from an EMBL/GenBank/DDBJ whole genome shotgun (WGS) entry which is preliminary data.</text>
</comment>
<sequence>MSAPEEPAGGRESDGEDGAEGRASAPGEPAERTGNASAAPRGRGRPARRGGEDGPGTRELILASARGEFAERGYDKASVRAIARGAGVDAALVHHYFGPKEQVFAAAVEGALAPALAVPGLIEGAAPGEVGEAVTRTFLGMWEDRGTREPVLAIVRSAVNNERAAAVFRELLSRNLIARVAAHLGEADARLRVNLAAAQLVGTAILRYVIRLEPLASEPVSAVIGRLAPVVQQHLTGPAPRADTGAAQGGGTEGARCGGFVQDPDSMSGS</sequence>
<proteinExistence type="predicted"/>
<dbReference type="GO" id="GO:0003700">
    <property type="term" value="F:DNA-binding transcription factor activity"/>
    <property type="evidence" value="ECO:0007669"/>
    <property type="project" value="TreeGrafter"/>
</dbReference>
<protein>
    <submittedName>
        <fullName evidence="5">TetR/AcrR family transcriptional regulator</fullName>
    </submittedName>
</protein>
<feature type="region of interest" description="Disordered" evidence="3">
    <location>
        <begin position="1"/>
        <end position="57"/>
    </location>
</feature>